<dbReference type="EMBL" id="AQPW01000010">
    <property type="protein sequence ID" value="EON32873.1"/>
    <property type="molecule type" value="Genomic_DNA"/>
</dbReference>
<dbReference type="Proteomes" id="UP000013569">
    <property type="component" value="Unassembled WGS sequence"/>
</dbReference>
<organism evidence="1 2">
    <name type="scientific">Gordonia terrae C-6</name>
    <dbReference type="NCBI Taxonomy" id="1316928"/>
    <lineage>
        <taxon>Bacteria</taxon>
        <taxon>Bacillati</taxon>
        <taxon>Actinomycetota</taxon>
        <taxon>Actinomycetes</taxon>
        <taxon>Mycobacteriales</taxon>
        <taxon>Gordoniaceae</taxon>
        <taxon>Gordonia</taxon>
    </lineage>
</organism>
<sequence length="135" mass="14984">MGSFGRANARAALSKYPALSADHLRGLSDPSVTYRQDFLYRKRLHSASLMHLDLAHDCPGLVGLFDSEGRAPDRVRVQAMELLSPQLSNYAKLLPGQPACWHDRLSPRQLELAELSPMVTPTRRSPRSCTLGSTR</sequence>
<dbReference type="PATRIC" id="fig|1316928.3.peg.2199"/>
<name>R7YA50_9ACTN</name>
<evidence type="ECO:0000313" key="2">
    <source>
        <dbReference type="Proteomes" id="UP000013569"/>
    </source>
</evidence>
<proteinExistence type="predicted"/>
<evidence type="ECO:0000313" key="1">
    <source>
        <dbReference type="EMBL" id="EON32873.1"/>
    </source>
</evidence>
<gene>
    <name evidence="1" type="ORF">GTC6_10951</name>
</gene>
<accession>R7YA50</accession>
<dbReference type="AlphaFoldDB" id="R7YA50"/>
<reference evidence="1 2" key="1">
    <citation type="journal article" date="2013" name="Genome Announc.">
        <title>Draft Genome Sequence of a Benzothiophene-Desulfurizing Bacterium, Gordona terrae Strain C-6.</title>
        <authorList>
            <person name="Wang W."/>
            <person name="Ma T."/>
            <person name="Ren Y."/>
            <person name="Li G."/>
        </authorList>
    </citation>
    <scope>NUCLEOTIDE SEQUENCE [LARGE SCALE GENOMIC DNA]</scope>
    <source>
        <strain evidence="1 2">C-6</strain>
    </source>
</reference>
<protein>
    <submittedName>
        <fullName evidence="1">Uncharacterized protein</fullName>
    </submittedName>
</protein>
<comment type="caution">
    <text evidence="1">The sequence shown here is derived from an EMBL/GenBank/DDBJ whole genome shotgun (WGS) entry which is preliminary data.</text>
</comment>